<protein>
    <submittedName>
        <fullName evidence="5">Type 1 glutamine amidotransferase domain-containing protein</fullName>
    </submittedName>
</protein>
<evidence type="ECO:0000259" key="4">
    <source>
        <dbReference type="Pfam" id="PF01965"/>
    </source>
</evidence>
<evidence type="ECO:0000256" key="3">
    <source>
        <dbReference type="ARBA" id="ARBA00038493"/>
    </source>
</evidence>
<dbReference type="PANTHER" id="PTHR48094:SF11">
    <property type="entry name" value="GLUTATHIONE-INDEPENDENT GLYOXALASE HSP31-RELATED"/>
    <property type="match status" value="1"/>
</dbReference>
<dbReference type="InterPro" id="IPR050325">
    <property type="entry name" value="Prot/Nucl_acid_deglycase"/>
</dbReference>
<accession>A0A6M0S7F7</accession>
<gene>
    <name evidence="5" type="ORF">D0962_16625</name>
</gene>
<dbReference type="RefSeq" id="WP_163664638.1">
    <property type="nucleotide sequence ID" value="NZ_QZCE01000002.1"/>
</dbReference>
<dbReference type="CDD" id="cd03141">
    <property type="entry name" value="GATase1_Hsp31_like"/>
    <property type="match status" value="1"/>
</dbReference>
<dbReference type="PANTHER" id="PTHR48094">
    <property type="entry name" value="PROTEIN/NUCLEIC ACID DEGLYCASE DJ-1-RELATED"/>
    <property type="match status" value="1"/>
</dbReference>
<dbReference type="GO" id="GO:0019243">
    <property type="term" value="P:methylglyoxal catabolic process to D-lactate via S-lactoyl-glutathione"/>
    <property type="evidence" value="ECO:0007669"/>
    <property type="project" value="TreeGrafter"/>
</dbReference>
<dbReference type="GO" id="GO:0016740">
    <property type="term" value="F:transferase activity"/>
    <property type="evidence" value="ECO:0007669"/>
    <property type="project" value="UniProtKB-KW"/>
</dbReference>
<comment type="similarity">
    <text evidence="3">Belongs to the peptidase C56 family. HSP31-like subfamily.</text>
</comment>
<name>A0A6M0S7F7_9CYAN</name>
<keyword evidence="5" id="KW-0808">Transferase</keyword>
<reference evidence="5 6" key="1">
    <citation type="journal article" date="2020" name="Microb. Ecol.">
        <title>Ecogenomics of the Marine Benthic Filamentous Cyanobacterium Adonisia.</title>
        <authorList>
            <person name="Walter J.M."/>
            <person name="Coutinho F.H."/>
            <person name="Leomil L."/>
            <person name="Hargreaves P.I."/>
            <person name="Campeao M.E."/>
            <person name="Vieira V.V."/>
            <person name="Silva B.S."/>
            <person name="Fistarol G.O."/>
            <person name="Salomon P.S."/>
            <person name="Sawabe T."/>
            <person name="Mino S."/>
            <person name="Hosokawa M."/>
            <person name="Miyashita H."/>
            <person name="Maruyama F."/>
            <person name="van Verk M.C."/>
            <person name="Dutilh B.E."/>
            <person name="Thompson C.C."/>
            <person name="Thompson F.L."/>
        </authorList>
    </citation>
    <scope>NUCLEOTIDE SEQUENCE [LARGE SCALE GENOMIC DNA]</scope>
    <source>
        <strain evidence="5 6">CCMR0082</strain>
    </source>
</reference>
<comment type="caution">
    <text evidence="5">The sequence shown here is derived from an EMBL/GenBank/DDBJ whole genome shotgun (WGS) entry which is preliminary data.</text>
</comment>
<dbReference type="Proteomes" id="UP000473574">
    <property type="component" value="Unassembled WGS sequence"/>
</dbReference>
<dbReference type="GO" id="GO:0019172">
    <property type="term" value="F:glyoxalase III activity"/>
    <property type="evidence" value="ECO:0007669"/>
    <property type="project" value="TreeGrafter"/>
</dbReference>
<keyword evidence="2" id="KW-0456">Lyase</keyword>
<evidence type="ECO:0000313" key="6">
    <source>
        <dbReference type="Proteomes" id="UP000473574"/>
    </source>
</evidence>
<dbReference type="EMBL" id="QZCE01000002">
    <property type="protein sequence ID" value="NEZ64395.1"/>
    <property type="molecule type" value="Genomic_DNA"/>
</dbReference>
<evidence type="ECO:0000256" key="2">
    <source>
        <dbReference type="ARBA" id="ARBA00023239"/>
    </source>
</evidence>
<dbReference type="InterPro" id="IPR029062">
    <property type="entry name" value="Class_I_gatase-like"/>
</dbReference>
<dbReference type="AlphaFoldDB" id="A0A6M0S7F7"/>
<keyword evidence="1" id="KW-0346">Stress response</keyword>
<evidence type="ECO:0000313" key="5">
    <source>
        <dbReference type="EMBL" id="NEZ64395.1"/>
    </source>
</evidence>
<keyword evidence="5" id="KW-0315">Glutamine amidotransferase</keyword>
<organism evidence="5 6">
    <name type="scientific">Adonisia turfae CCMR0082</name>
    <dbReference type="NCBI Taxonomy" id="2304604"/>
    <lineage>
        <taxon>Bacteria</taxon>
        <taxon>Bacillati</taxon>
        <taxon>Cyanobacteriota</taxon>
        <taxon>Adonisia</taxon>
        <taxon>Adonisia turfae</taxon>
    </lineage>
</organism>
<evidence type="ECO:0000256" key="1">
    <source>
        <dbReference type="ARBA" id="ARBA00023016"/>
    </source>
</evidence>
<dbReference type="InterPro" id="IPR002818">
    <property type="entry name" value="DJ-1/PfpI"/>
</dbReference>
<dbReference type="Gene3D" id="3.40.50.880">
    <property type="match status" value="1"/>
</dbReference>
<proteinExistence type="inferred from homology"/>
<sequence length="228" mass="24116">MANPRILIVLTSHDQLGDTGHATGFWLEELACPYYTFLDADATVTLASIQGGQAPLDPKSHLEESQTDDTRRFIADSAAQNALANTLAIDQVDAGDYDAIFMPGGHGTMWDFATSSTLSNLIEAFDEEEKIIAAVCHAPAGLVNVKTSAGEPLIKGKVVTAFSNSEEKAVALDTVVPFLLETRLRELGAIFEAGPDWGAFAKQDGNLITGQNPASSEPAAQAVLAALK</sequence>
<dbReference type="SUPFAM" id="SSF52317">
    <property type="entry name" value="Class I glutamine amidotransferase-like"/>
    <property type="match status" value="1"/>
</dbReference>
<dbReference type="GO" id="GO:0005737">
    <property type="term" value="C:cytoplasm"/>
    <property type="evidence" value="ECO:0007669"/>
    <property type="project" value="TreeGrafter"/>
</dbReference>
<feature type="domain" description="DJ-1/PfpI" evidence="4">
    <location>
        <begin position="25"/>
        <end position="216"/>
    </location>
</feature>
<dbReference type="Pfam" id="PF01965">
    <property type="entry name" value="DJ-1_PfpI"/>
    <property type="match status" value="1"/>
</dbReference>